<dbReference type="PANTHER" id="PTHR36435:SF1">
    <property type="entry name" value="CAAX AMINO TERMINAL PROTEASE FAMILY PROTEIN"/>
    <property type="match status" value="1"/>
</dbReference>
<dbReference type="Proteomes" id="UP000440773">
    <property type="component" value="Unassembled WGS sequence"/>
</dbReference>
<feature type="transmembrane region" description="Helical" evidence="1">
    <location>
        <begin position="189"/>
        <end position="209"/>
    </location>
</feature>
<evidence type="ECO:0000259" key="2">
    <source>
        <dbReference type="Pfam" id="PF02517"/>
    </source>
</evidence>
<keyword evidence="1" id="KW-1133">Transmembrane helix</keyword>
<dbReference type="InterPro" id="IPR003675">
    <property type="entry name" value="Rce1/LyrA-like_dom"/>
</dbReference>
<keyword evidence="1" id="KW-0812">Transmembrane</keyword>
<feature type="transmembrane region" description="Helical" evidence="1">
    <location>
        <begin position="215"/>
        <end position="232"/>
    </location>
</feature>
<organism evidence="3 4">
    <name type="scientific">Bacteroides stercoris</name>
    <dbReference type="NCBI Taxonomy" id="46506"/>
    <lineage>
        <taxon>Bacteria</taxon>
        <taxon>Pseudomonadati</taxon>
        <taxon>Bacteroidota</taxon>
        <taxon>Bacteroidia</taxon>
        <taxon>Bacteroidales</taxon>
        <taxon>Bacteroidaceae</taxon>
        <taxon>Bacteroides</taxon>
    </lineage>
</organism>
<evidence type="ECO:0000313" key="4">
    <source>
        <dbReference type="Proteomes" id="UP000440773"/>
    </source>
</evidence>
<dbReference type="PANTHER" id="PTHR36435">
    <property type="entry name" value="SLR1288 PROTEIN"/>
    <property type="match status" value="1"/>
</dbReference>
<dbReference type="InterPro" id="IPR052710">
    <property type="entry name" value="CAAX_protease"/>
</dbReference>
<feature type="transmembrane region" description="Helical" evidence="1">
    <location>
        <begin position="48"/>
        <end position="71"/>
    </location>
</feature>
<reference evidence="3 4" key="1">
    <citation type="journal article" date="2019" name="Nat. Med.">
        <title>A library of human gut bacterial isolates paired with longitudinal multiomics data enables mechanistic microbiome research.</title>
        <authorList>
            <person name="Poyet M."/>
            <person name="Groussin M."/>
            <person name="Gibbons S.M."/>
            <person name="Avila-Pacheco J."/>
            <person name="Jiang X."/>
            <person name="Kearney S.M."/>
            <person name="Perrotta A.R."/>
            <person name="Berdy B."/>
            <person name="Zhao S."/>
            <person name="Lieberman T.D."/>
            <person name="Swanson P.K."/>
            <person name="Smith M."/>
            <person name="Roesemann S."/>
            <person name="Alexander J.E."/>
            <person name="Rich S.A."/>
            <person name="Livny J."/>
            <person name="Vlamakis H."/>
            <person name="Clish C."/>
            <person name="Bullock K."/>
            <person name="Deik A."/>
            <person name="Scott J."/>
            <person name="Pierce K.A."/>
            <person name="Xavier R.J."/>
            <person name="Alm E.J."/>
        </authorList>
    </citation>
    <scope>NUCLEOTIDE SEQUENCE [LARGE SCALE GENOMIC DNA]</scope>
    <source>
        <strain evidence="3 4">BIOML-A17</strain>
    </source>
</reference>
<feature type="transmembrane region" description="Helical" evidence="1">
    <location>
        <begin position="116"/>
        <end position="139"/>
    </location>
</feature>
<dbReference type="GO" id="GO:0004175">
    <property type="term" value="F:endopeptidase activity"/>
    <property type="evidence" value="ECO:0007669"/>
    <property type="project" value="UniProtKB-ARBA"/>
</dbReference>
<feature type="domain" description="CAAX prenyl protease 2/Lysostaphin resistance protein A-like" evidence="2">
    <location>
        <begin position="163"/>
        <end position="249"/>
    </location>
</feature>
<dbReference type="Pfam" id="PF02517">
    <property type="entry name" value="Rce1-like"/>
    <property type="match status" value="1"/>
</dbReference>
<keyword evidence="3" id="KW-0645">Protease</keyword>
<dbReference type="EMBL" id="WCLP01000005">
    <property type="protein sequence ID" value="KAB5283572.1"/>
    <property type="molecule type" value="Genomic_DNA"/>
</dbReference>
<keyword evidence="1" id="KW-0472">Membrane</keyword>
<accession>A0A414KV82</accession>
<protein>
    <submittedName>
        <fullName evidence="3">CPBP family intramembrane metalloprotease</fullName>
    </submittedName>
</protein>
<dbReference type="GO" id="GO:0008237">
    <property type="term" value="F:metallopeptidase activity"/>
    <property type="evidence" value="ECO:0007669"/>
    <property type="project" value="UniProtKB-KW"/>
</dbReference>
<evidence type="ECO:0000256" key="1">
    <source>
        <dbReference type="SAM" id="Phobius"/>
    </source>
</evidence>
<feature type="transmembrane region" description="Helical" evidence="1">
    <location>
        <begin position="83"/>
        <end position="104"/>
    </location>
</feature>
<gene>
    <name evidence="3" type="ORF">F9962_02575</name>
</gene>
<comment type="caution">
    <text evidence="3">The sequence shown here is derived from an EMBL/GenBank/DDBJ whole genome shotgun (WGS) entry which is preliminary data.</text>
</comment>
<proteinExistence type="predicted"/>
<keyword evidence="3" id="KW-0482">Metalloprotease</keyword>
<dbReference type="GO" id="GO:0006508">
    <property type="term" value="P:proteolysis"/>
    <property type="evidence" value="ECO:0007669"/>
    <property type="project" value="UniProtKB-KW"/>
</dbReference>
<evidence type="ECO:0000313" key="3">
    <source>
        <dbReference type="EMBL" id="KAB5283572.1"/>
    </source>
</evidence>
<sequence length="305" mass="33519">MYEYYIVGTVTFYGDDVVNGSCCCGLTGLQENVYLYTLLKKKRTMKTAIKLVLIYFVMQILAALLVMPFAMLYSYAVSGTIDAASVIALAPSMLLGFVGMGGYLWKKGYLKDDGRIWSPVSVAYLGWSIIIGLSTIFLIDFVMSRLSFLPDWMGATFDVLQSGWLGIICISVLGPVLEEMLFRGAITKVLLQRYSPVKAIILSALVFGIFHINPAQVAGAVLSGGLFAWLYYKTGSLIPGILIHILNNSLSVFLSLHYPDVKYTSDLLGEPAYWSCLAVAAVLFAVSCKVMNSYRLPATDTTFKI</sequence>
<feature type="transmembrane region" description="Helical" evidence="1">
    <location>
        <begin position="159"/>
        <end position="177"/>
    </location>
</feature>
<keyword evidence="3" id="KW-0378">Hydrolase</keyword>
<dbReference type="AlphaFoldDB" id="A0A414KV82"/>
<dbReference type="GO" id="GO:0080120">
    <property type="term" value="P:CAAX-box protein maturation"/>
    <property type="evidence" value="ECO:0007669"/>
    <property type="project" value="UniProtKB-ARBA"/>
</dbReference>
<feature type="transmembrane region" description="Helical" evidence="1">
    <location>
        <begin position="271"/>
        <end position="288"/>
    </location>
</feature>
<name>A0A414KV82_BACSE</name>
<feature type="transmembrane region" description="Helical" evidence="1">
    <location>
        <begin position="241"/>
        <end position="259"/>
    </location>
</feature>